<feature type="region of interest" description="Disordered" evidence="1">
    <location>
        <begin position="174"/>
        <end position="227"/>
    </location>
</feature>
<dbReference type="NCBIfam" id="TIGR02234">
    <property type="entry name" value="trp_oprn_chp"/>
    <property type="match status" value="1"/>
</dbReference>
<feature type="transmembrane region" description="Helical" evidence="2">
    <location>
        <begin position="61"/>
        <end position="82"/>
    </location>
</feature>
<keyword evidence="2" id="KW-1133">Transmembrane helix</keyword>
<keyword evidence="2" id="KW-0472">Membrane</keyword>
<dbReference type="RefSeq" id="WP_345345799.1">
    <property type="nucleotide sequence ID" value="NZ_BAABFB010000044.1"/>
</dbReference>
<evidence type="ECO:0000256" key="1">
    <source>
        <dbReference type="SAM" id="MobiDB-lite"/>
    </source>
</evidence>
<feature type="compositionally biased region" description="Acidic residues" evidence="1">
    <location>
        <begin position="201"/>
        <end position="213"/>
    </location>
</feature>
<comment type="caution">
    <text evidence="3">The sequence shown here is derived from an EMBL/GenBank/DDBJ whole genome shotgun (WGS) entry which is preliminary data.</text>
</comment>
<accession>A0ABP8P5P5</accession>
<proteinExistence type="predicted"/>
<dbReference type="EMBL" id="BAABFB010000044">
    <property type="protein sequence ID" value="GAA4480773.1"/>
    <property type="molecule type" value="Genomic_DNA"/>
</dbReference>
<reference evidence="4" key="1">
    <citation type="journal article" date="2019" name="Int. J. Syst. Evol. Microbiol.">
        <title>The Global Catalogue of Microorganisms (GCM) 10K type strain sequencing project: providing services to taxonomists for standard genome sequencing and annotation.</title>
        <authorList>
            <consortium name="The Broad Institute Genomics Platform"/>
            <consortium name="The Broad Institute Genome Sequencing Center for Infectious Disease"/>
            <person name="Wu L."/>
            <person name="Ma J."/>
        </authorList>
    </citation>
    <scope>NUCLEOTIDE SEQUENCE [LARGE SCALE GENOMIC DNA]</scope>
    <source>
        <strain evidence="4">JCM 32206</strain>
    </source>
</reference>
<evidence type="ECO:0000313" key="4">
    <source>
        <dbReference type="Proteomes" id="UP001501183"/>
    </source>
</evidence>
<protein>
    <submittedName>
        <fullName evidence="3">TIGR02234 family membrane protein</fullName>
    </submittedName>
</protein>
<name>A0ABP8P5P5_9NOCA</name>
<feature type="compositionally biased region" description="Basic and acidic residues" evidence="1">
    <location>
        <begin position="176"/>
        <end position="186"/>
    </location>
</feature>
<evidence type="ECO:0000256" key="2">
    <source>
        <dbReference type="SAM" id="Phobius"/>
    </source>
</evidence>
<dbReference type="InterPro" id="IPR019051">
    <property type="entry name" value="Trp_biosyn_TM_oprn/chp"/>
</dbReference>
<feature type="transmembrane region" description="Helical" evidence="2">
    <location>
        <begin position="136"/>
        <end position="158"/>
    </location>
</feature>
<dbReference type="Proteomes" id="UP001501183">
    <property type="component" value="Unassembled WGS sequence"/>
</dbReference>
<gene>
    <name evidence="3" type="ORF">GCM10023094_27820</name>
</gene>
<feature type="compositionally biased region" description="Low complexity" evidence="1">
    <location>
        <begin position="214"/>
        <end position="227"/>
    </location>
</feature>
<feature type="transmembrane region" description="Helical" evidence="2">
    <location>
        <begin position="89"/>
        <end position="110"/>
    </location>
</feature>
<keyword evidence="2" id="KW-0812">Transmembrane</keyword>
<dbReference type="InterPro" id="IPR011746">
    <property type="entry name" value="Trp_synth-assoc_CHP"/>
</dbReference>
<evidence type="ECO:0000313" key="3">
    <source>
        <dbReference type="EMBL" id="GAA4480773.1"/>
    </source>
</evidence>
<sequence>MTDPAAAAPRRRSGLTAALPALLLAVAALCLWASSRMTWVRVDSFDGLGEARTTDLIGGTWAAATTPLALVLLAAIAASFAVRGWALRVVALLVALVAVAAIVPAAQLLVTDVDTDRAGRLAELPGRADVTGTDVLTAPALLVIGGGVVALAAAVALLRKASVSTGLSSKYAAPAARREEATRRTESSGPSSQRVLWDALDAGDDPTDDEPGDQDGPGPTTGTDTRR</sequence>
<keyword evidence="4" id="KW-1185">Reference proteome</keyword>
<organism evidence="3 4">
    <name type="scientific">Rhodococcus olei</name>
    <dbReference type="NCBI Taxonomy" id="2161675"/>
    <lineage>
        <taxon>Bacteria</taxon>
        <taxon>Bacillati</taxon>
        <taxon>Actinomycetota</taxon>
        <taxon>Actinomycetes</taxon>
        <taxon>Mycobacteriales</taxon>
        <taxon>Nocardiaceae</taxon>
        <taxon>Rhodococcus</taxon>
    </lineage>
</organism>
<dbReference type="Pfam" id="PF09534">
    <property type="entry name" value="Trp_oprn_chp"/>
    <property type="match status" value="1"/>
</dbReference>